<evidence type="ECO:0000256" key="1">
    <source>
        <dbReference type="ARBA" id="ARBA00001633"/>
    </source>
</evidence>
<name>A0A0R2S5U0_9GAMM</name>
<keyword evidence="5 8" id="KW-0822">Tryptophan biosynthesis</keyword>
<dbReference type="InterPro" id="IPR013785">
    <property type="entry name" value="Aldolase_TIM"/>
</dbReference>
<gene>
    <name evidence="8 10" type="primary">trpC</name>
    <name evidence="10" type="ORF">ABR69_05930</name>
</gene>
<dbReference type="Gene3D" id="3.20.20.70">
    <property type="entry name" value="Aldolase class I"/>
    <property type="match status" value="1"/>
</dbReference>
<dbReference type="HAMAP" id="MF_00134_B">
    <property type="entry name" value="IGPS_B"/>
    <property type="match status" value="1"/>
</dbReference>
<dbReference type="GO" id="GO:0004425">
    <property type="term" value="F:indole-3-glycerol-phosphate synthase activity"/>
    <property type="evidence" value="ECO:0007669"/>
    <property type="project" value="UniProtKB-UniRule"/>
</dbReference>
<dbReference type="NCBIfam" id="NF001377">
    <property type="entry name" value="PRK00278.2-4"/>
    <property type="match status" value="1"/>
</dbReference>
<reference evidence="10 11" key="1">
    <citation type="submission" date="2015-10" db="EMBL/GenBank/DDBJ databases">
        <title>Metagenome-Assembled Genomes uncover a global brackish microbiome.</title>
        <authorList>
            <person name="Hugerth L.W."/>
            <person name="Larsson J."/>
            <person name="Alneberg J."/>
            <person name="Lindh M.V."/>
            <person name="Legrand C."/>
            <person name="Pinhassi J."/>
            <person name="Andersson A.F."/>
        </authorList>
    </citation>
    <scope>NUCLEOTIDE SEQUENCE [LARGE SCALE GENOMIC DNA]</scope>
    <source>
        <strain evidence="10">BACL4 MAG-120507-bin80</strain>
    </source>
</reference>
<evidence type="ECO:0000256" key="7">
    <source>
        <dbReference type="ARBA" id="ARBA00023239"/>
    </source>
</evidence>
<dbReference type="GO" id="GO:0000162">
    <property type="term" value="P:L-tryptophan biosynthetic process"/>
    <property type="evidence" value="ECO:0007669"/>
    <property type="project" value="UniProtKB-UniRule"/>
</dbReference>
<organism evidence="10 11">
    <name type="scientific">OM182 bacterium BACL3 MAG-120507-bin80</name>
    <dbReference type="NCBI Taxonomy" id="1655577"/>
    <lineage>
        <taxon>Bacteria</taxon>
        <taxon>Pseudomonadati</taxon>
        <taxon>Pseudomonadota</taxon>
        <taxon>Gammaproteobacteria</taxon>
        <taxon>OMG group</taxon>
        <taxon>OM182 clade</taxon>
    </lineage>
</organism>
<evidence type="ECO:0000259" key="9">
    <source>
        <dbReference type="Pfam" id="PF00218"/>
    </source>
</evidence>
<keyword evidence="6 8" id="KW-0057">Aromatic amino acid biosynthesis</keyword>
<evidence type="ECO:0000256" key="2">
    <source>
        <dbReference type="ARBA" id="ARBA00004696"/>
    </source>
</evidence>
<dbReference type="AlphaFoldDB" id="A0A0R2S5U0"/>
<dbReference type="PANTHER" id="PTHR22854">
    <property type="entry name" value="TRYPTOPHAN BIOSYNTHESIS PROTEIN"/>
    <property type="match status" value="1"/>
</dbReference>
<keyword evidence="4 8" id="KW-0210">Decarboxylase</keyword>
<dbReference type="NCBIfam" id="NF001370">
    <property type="entry name" value="PRK00278.1-2"/>
    <property type="match status" value="1"/>
</dbReference>
<dbReference type="PANTHER" id="PTHR22854:SF2">
    <property type="entry name" value="INDOLE-3-GLYCEROL-PHOSPHATE SYNTHASE"/>
    <property type="match status" value="1"/>
</dbReference>
<accession>A0A0R2S5U0</accession>
<dbReference type="PROSITE" id="PS00614">
    <property type="entry name" value="IGPS"/>
    <property type="match status" value="1"/>
</dbReference>
<evidence type="ECO:0000256" key="6">
    <source>
        <dbReference type="ARBA" id="ARBA00023141"/>
    </source>
</evidence>
<dbReference type="InterPro" id="IPR013798">
    <property type="entry name" value="Indole-3-glycerol_P_synth_dom"/>
</dbReference>
<evidence type="ECO:0000313" key="10">
    <source>
        <dbReference type="EMBL" id="KRO70174.1"/>
    </source>
</evidence>
<keyword evidence="3 8" id="KW-0028">Amino-acid biosynthesis</keyword>
<dbReference type="CDD" id="cd00331">
    <property type="entry name" value="IGPS"/>
    <property type="match status" value="1"/>
</dbReference>
<dbReference type="UniPathway" id="UPA00035">
    <property type="reaction ID" value="UER00043"/>
</dbReference>
<keyword evidence="7 8" id="KW-0456">Lyase</keyword>
<dbReference type="InterPro" id="IPR045186">
    <property type="entry name" value="Indole-3-glycerol_P_synth"/>
</dbReference>
<dbReference type="Proteomes" id="UP000051934">
    <property type="component" value="Unassembled WGS sequence"/>
</dbReference>
<dbReference type="InterPro" id="IPR011060">
    <property type="entry name" value="RibuloseP-bd_barrel"/>
</dbReference>
<comment type="pathway">
    <text evidence="2 8">Amino-acid biosynthesis; L-tryptophan biosynthesis; L-tryptophan from chorismate: step 4/5.</text>
</comment>
<proteinExistence type="inferred from homology"/>
<comment type="similarity">
    <text evidence="8">Belongs to the TrpC family.</text>
</comment>
<comment type="caution">
    <text evidence="10">The sequence shown here is derived from an EMBL/GenBank/DDBJ whole genome shotgun (WGS) entry which is preliminary data.</text>
</comment>
<evidence type="ECO:0000256" key="3">
    <source>
        <dbReference type="ARBA" id="ARBA00022605"/>
    </source>
</evidence>
<dbReference type="FunFam" id="3.20.20.70:FF:000024">
    <property type="entry name" value="Indole-3-glycerol phosphate synthase"/>
    <property type="match status" value="1"/>
</dbReference>
<feature type="domain" description="Indole-3-glycerol phosphate synthase" evidence="9">
    <location>
        <begin position="10"/>
        <end position="264"/>
    </location>
</feature>
<dbReference type="InterPro" id="IPR001468">
    <property type="entry name" value="Indole-3-GlycerolPSynthase_CS"/>
</dbReference>
<dbReference type="EC" id="4.1.1.48" evidence="8"/>
<evidence type="ECO:0000256" key="5">
    <source>
        <dbReference type="ARBA" id="ARBA00022822"/>
    </source>
</evidence>
<sequence>MLEQKTQTILEKIVATKHREIEADKRVLSFADVEALAAKADPVRGFANAIVSRIARKEAAVIAEIKKASPSKGLIRADFDPASHAADYAANGAACLSVLTDRDYFQGHDDYLVAARSACTIPVIRKDFIVDRYQVAAARAMGADCVLLIVAALDASTLTDLASYAESLGLDVLVEVHNGAELDLALTLSTPLVGINNRDLHTFKTSLETSYTLASRVPADKVVITESGIHSAADVQSMLEKGIYGFLVGESFMRADSPGTKLREMMFE</sequence>
<dbReference type="Pfam" id="PF00218">
    <property type="entry name" value="IGPS"/>
    <property type="match status" value="1"/>
</dbReference>
<evidence type="ECO:0000313" key="11">
    <source>
        <dbReference type="Proteomes" id="UP000051934"/>
    </source>
</evidence>
<evidence type="ECO:0000256" key="4">
    <source>
        <dbReference type="ARBA" id="ARBA00022793"/>
    </source>
</evidence>
<protein>
    <recommendedName>
        <fullName evidence="8">Indole-3-glycerol phosphate synthase</fullName>
        <shortName evidence="8">IGPS</shortName>
        <ecNumber evidence="8">4.1.1.48</ecNumber>
    </recommendedName>
</protein>
<comment type="catalytic activity">
    <reaction evidence="1 8">
        <text>1-(2-carboxyphenylamino)-1-deoxy-D-ribulose 5-phosphate + H(+) = (1S,2R)-1-C-(indol-3-yl)glycerol 3-phosphate + CO2 + H2O</text>
        <dbReference type="Rhea" id="RHEA:23476"/>
        <dbReference type="ChEBI" id="CHEBI:15377"/>
        <dbReference type="ChEBI" id="CHEBI:15378"/>
        <dbReference type="ChEBI" id="CHEBI:16526"/>
        <dbReference type="ChEBI" id="CHEBI:58613"/>
        <dbReference type="ChEBI" id="CHEBI:58866"/>
        <dbReference type="EC" id="4.1.1.48"/>
    </reaction>
</comment>
<evidence type="ECO:0000256" key="8">
    <source>
        <dbReference type="HAMAP-Rule" id="MF_00134"/>
    </source>
</evidence>
<dbReference type="GO" id="GO:0004640">
    <property type="term" value="F:phosphoribosylanthranilate isomerase activity"/>
    <property type="evidence" value="ECO:0007669"/>
    <property type="project" value="TreeGrafter"/>
</dbReference>
<dbReference type="SUPFAM" id="SSF51366">
    <property type="entry name" value="Ribulose-phoshate binding barrel"/>
    <property type="match status" value="1"/>
</dbReference>
<dbReference type="NCBIfam" id="NF001373">
    <property type="entry name" value="PRK00278.1-6"/>
    <property type="match status" value="1"/>
</dbReference>
<dbReference type="EMBL" id="LIBB01000381">
    <property type="protein sequence ID" value="KRO70174.1"/>
    <property type="molecule type" value="Genomic_DNA"/>
</dbReference>